<name>A0A2S7MXZ5_9BACI</name>
<protein>
    <recommendedName>
        <fullName evidence="4">DUF2953 domain-containing protein</fullName>
    </recommendedName>
</protein>
<dbReference type="AlphaFoldDB" id="A0A2S7MXZ5"/>
<dbReference type="InterPro" id="IPR021338">
    <property type="entry name" value="DUF2953"/>
</dbReference>
<dbReference type="Pfam" id="PF11167">
    <property type="entry name" value="DUF2953"/>
    <property type="match status" value="1"/>
</dbReference>
<evidence type="ECO:0000256" key="1">
    <source>
        <dbReference type="SAM" id="Phobius"/>
    </source>
</evidence>
<evidence type="ECO:0000313" key="2">
    <source>
        <dbReference type="EMBL" id="PQD94625.1"/>
    </source>
</evidence>
<dbReference type="Proteomes" id="UP000239663">
    <property type="component" value="Unassembled WGS sequence"/>
</dbReference>
<feature type="transmembrane region" description="Helical" evidence="1">
    <location>
        <begin position="139"/>
        <end position="160"/>
    </location>
</feature>
<sequence>MGVFNVVILFGCLLALLALFAVFLLSQVTVSVIYDKNFQKNEAEVKIRMWRGLLHYEKKVKIGAPVGEVKKDGAESIQEELSIDEMDGSLRVIAKSLTELKGYGSATKEITSDIQLTSLEISLSYGAGDAPKTAMATGLLWGIVSAAIAVISHFFQLIVIPKTEVVPYFMIKKPLELHFGCIGKVRMANAIKAIWKLARFMQRKKQLHNTGEHSHKDKNQMA</sequence>
<dbReference type="EMBL" id="PKOZ01000008">
    <property type="protein sequence ID" value="PQD94625.1"/>
    <property type="molecule type" value="Genomic_DNA"/>
</dbReference>
<keyword evidence="3" id="KW-1185">Reference proteome</keyword>
<proteinExistence type="predicted"/>
<gene>
    <name evidence="2" type="ORF">CYL18_13260</name>
</gene>
<evidence type="ECO:0000313" key="3">
    <source>
        <dbReference type="Proteomes" id="UP000239663"/>
    </source>
</evidence>
<comment type="caution">
    <text evidence="2">The sequence shown here is derived from an EMBL/GenBank/DDBJ whole genome shotgun (WGS) entry which is preliminary data.</text>
</comment>
<evidence type="ECO:0008006" key="4">
    <source>
        <dbReference type="Google" id="ProtNLM"/>
    </source>
</evidence>
<keyword evidence="1" id="KW-0472">Membrane</keyword>
<organism evidence="2 3">
    <name type="scientific">Pradoshia eiseniae</name>
    <dbReference type="NCBI Taxonomy" id="2064768"/>
    <lineage>
        <taxon>Bacteria</taxon>
        <taxon>Bacillati</taxon>
        <taxon>Bacillota</taxon>
        <taxon>Bacilli</taxon>
        <taxon>Bacillales</taxon>
        <taxon>Bacillaceae</taxon>
        <taxon>Pradoshia</taxon>
    </lineage>
</organism>
<keyword evidence="1" id="KW-1133">Transmembrane helix</keyword>
<keyword evidence="1" id="KW-0812">Transmembrane</keyword>
<accession>A0A2S7MXZ5</accession>
<reference evidence="2 3" key="1">
    <citation type="submission" date="2017-12" db="EMBL/GenBank/DDBJ databases">
        <title>Taxonomic description and draft genome of Pradoshia cofamensis Gen. nov., sp. nov., a thermotolerant bacillale isolated from anterior gut of earthworm Eisenia fetida.</title>
        <authorList>
            <person name="Saha T."/>
            <person name="Chakraborty R."/>
        </authorList>
    </citation>
    <scope>NUCLEOTIDE SEQUENCE [LARGE SCALE GENOMIC DNA]</scope>
    <source>
        <strain evidence="2 3">EAG3</strain>
    </source>
</reference>